<accession>A0A7W3PIU2</accession>
<evidence type="ECO:0000313" key="4">
    <source>
        <dbReference type="Proteomes" id="UP000522688"/>
    </source>
</evidence>
<dbReference type="Gene3D" id="3.40.640.10">
    <property type="entry name" value="Type I PLP-dependent aspartate aminotransferase-like (Major domain)"/>
    <property type="match status" value="1"/>
</dbReference>
<name>A0A7W3PIU2_9MICO</name>
<sequence>MALAEVSAVRAEAVSAVNVRPNSVADLAVLRETMGDRLLVVDGIQGFGVVDLDWTLADALVMGGQKWLPARWGAGFRGVVIEGVGASTAAAGWLDRC</sequence>
<dbReference type="GO" id="GO:0008483">
    <property type="term" value="F:transaminase activity"/>
    <property type="evidence" value="ECO:0007669"/>
    <property type="project" value="UniProtKB-KW"/>
</dbReference>
<proteinExistence type="predicted"/>
<evidence type="ECO:0000313" key="3">
    <source>
        <dbReference type="Proteomes" id="UP000321154"/>
    </source>
</evidence>
<reference evidence="2 4" key="2">
    <citation type="submission" date="2020-07" db="EMBL/GenBank/DDBJ databases">
        <title>Sequencing the genomes of 1000 actinobacteria strains.</title>
        <authorList>
            <person name="Klenk H.-P."/>
        </authorList>
    </citation>
    <scope>NUCLEOTIDE SEQUENCE [LARGE SCALE GENOMIC DNA]</scope>
    <source>
        <strain evidence="2 4">DSM 10309</strain>
    </source>
</reference>
<protein>
    <submittedName>
        <fullName evidence="2">Aspartate aminotransferase-like enzyme</fullName>
    </submittedName>
</protein>
<dbReference type="OrthoDB" id="4743071at2"/>
<dbReference type="InterPro" id="IPR015421">
    <property type="entry name" value="PyrdxlP-dep_Trfase_major"/>
</dbReference>
<organism evidence="2 4">
    <name type="scientific">Frigoribacterium faeni</name>
    <dbReference type="NCBI Taxonomy" id="145483"/>
    <lineage>
        <taxon>Bacteria</taxon>
        <taxon>Bacillati</taxon>
        <taxon>Actinomycetota</taxon>
        <taxon>Actinomycetes</taxon>
        <taxon>Micrococcales</taxon>
        <taxon>Microbacteriaceae</taxon>
        <taxon>Frigoribacterium</taxon>
    </lineage>
</organism>
<gene>
    <name evidence="2" type="ORF">FB463_001396</name>
    <name evidence="1" type="ORF">FFA01_17600</name>
</gene>
<evidence type="ECO:0000313" key="2">
    <source>
        <dbReference type="EMBL" id="MBA8813147.1"/>
    </source>
</evidence>
<dbReference type="RefSeq" id="WP_146855140.1">
    <property type="nucleotide sequence ID" value="NZ_BAAAHR010000002.1"/>
</dbReference>
<dbReference type="Proteomes" id="UP000321154">
    <property type="component" value="Unassembled WGS sequence"/>
</dbReference>
<dbReference type="InterPro" id="IPR015424">
    <property type="entry name" value="PyrdxlP-dep_Trfase"/>
</dbReference>
<keyword evidence="3" id="KW-1185">Reference proteome</keyword>
<evidence type="ECO:0000313" key="1">
    <source>
        <dbReference type="EMBL" id="GEK83451.1"/>
    </source>
</evidence>
<keyword evidence="2" id="KW-0032">Aminotransferase</keyword>
<dbReference type="AlphaFoldDB" id="A0A7W3PIU2"/>
<dbReference type="EMBL" id="BJUV01000015">
    <property type="protein sequence ID" value="GEK83451.1"/>
    <property type="molecule type" value="Genomic_DNA"/>
</dbReference>
<dbReference type="SUPFAM" id="SSF53383">
    <property type="entry name" value="PLP-dependent transferases"/>
    <property type="match status" value="1"/>
</dbReference>
<dbReference type="EMBL" id="JACGWW010000002">
    <property type="protein sequence ID" value="MBA8813147.1"/>
    <property type="molecule type" value="Genomic_DNA"/>
</dbReference>
<comment type="caution">
    <text evidence="2">The sequence shown here is derived from an EMBL/GenBank/DDBJ whole genome shotgun (WGS) entry which is preliminary data.</text>
</comment>
<dbReference type="Proteomes" id="UP000522688">
    <property type="component" value="Unassembled WGS sequence"/>
</dbReference>
<keyword evidence="2" id="KW-0808">Transferase</keyword>
<reference evidence="1 3" key="1">
    <citation type="submission" date="2019-07" db="EMBL/GenBank/DDBJ databases">
        <title>Whole genome shotgun sequence of Frigoribacterium faeni NBRC 103066.</title>
        <authorList>
            <person name="Hosoyama A."/>
            <person name="Uohara A."/>
            <person name="Ohji S."/>
            <person name="Ichikawa N."/>
        </authorList>
    </citation>
    <scope>NUCLEOTIDE SEQUENCE [LARGE SCALE GENOMIC DNA]</scope>
    <source>
        <strain evidence="1 3">NBRC 103066</strain>
    </source>
</reference>